<dbReference type="InterPro" id="IPR027417">
    <property type="entry name" value="P-loop_NTPase"/>
</dbReference>
<sequence length="138" mass="15760">MIQVIYGKKGSGKTKKILDLANTLAAQVKGNTVFIDDDQRYMYDLKYQVRFVNAGEYNIEDPKMFLGFLIGMMAKDFDLELLFVDGFLRIVNAQLKDLADFFAQLSKASEQHNVRVIMSVSGSEEDRPAFLDEYLLKD</sequence>
<proteinExistence type="predicted"/>
<keyword evidence="2" id="KW-1185">Reference proteome</keyword>
<dbReference type="EMBL" id="JACRSO010000001">
    <property type="protein sequence ID" value="MBC8528327.1"/>
    <property type="molecule type" value="Genomic_DNA"/>
</dbReference>
<name>A0A926CZ06_9FIRM</name>
<reference evidence="1" key="1">
    <citation type="submission" date="2020-08" db="EMBL/GenBank/DDBJ databases">
        <title>Genome public.</title>
        <authorList>
            <person name="Liu C."/>
            <person name="Sun Q."/>
        </authorList>
    </citation>
    <scope>NUCLEOTIDE SEQUENCE</scope>
    <source>
        <strain evidence="1">NSJ-44</strain>
    </source>
</reference>
<evidence type="ECO:0000313" key="2">
    <source>
        <dbReference type="Proteomes" id="UP000654279"/>
    </source>
</evidence>
<protein>
    <recommendedName>
        <fullName evidence="3">Twitching motility protein PilT</fullName>
    </recommendedName>
</protein>
<dbReference type="AlphaFoldDB" id="A0A926CZ06"/>
<organism evidence="1 2">
    <name type="scientific">Luoshenia tenuis</name>
    <dbReference type="NCBI Taxonomy" id="2763654"/>
    <lineage>
        <taxon>Bacteria</taxon>
        <taxon>Bacillati</taxon>
        <taxon>Bacillota</taxon>
        <taxon>Clostridia</taxon>
        <taxon>Christensenellales</taxon>
        <taxon>Christensenellaceae</taxon>
        <taxon>Luoshenia</taxon>
    </lineage>
</organism>
<evidence type="ECO:0000313" key="1">
    <source>
        <dbReference type="EMBL" id="MBC8528327.1"/>
    </source>
</evidence>
<dbReference type="Proteomes" id="UP000654279">
    <property type="component" value="Unassembled WGS sequence"/>
</dbReference>
<gene>
    <name evidence="1" type="ORF">H8699_02595</name>
</gene>
<dbReference type="SUPFAM" id="SSF52540">
    <property type="entry name" value="P-loop containing nucleoside triphosphate hydrolases"/>
    <property type="match status" value="1"/>
</dbReference>
<evidence type="ECO:0008006" key="3">
    <source>
        <dbReference type="Google" id="ProtNLM"/>
    </source>
</evidence>
<dbReference type="RefSeq" id="WP_138294874.1">
    <property type="nucleotide sequence ID" value="NZ_JACRSO010000001.1"/>
</dbReference>
<comment type="caution">
    <text evidence="1">The sequence shown here is derived from an EMBL/GenBank/DDBJ whole genome shotgun (WGS) entry which is preliminary data.</text>
</comment>
<accession>A0A926CZ06</accession>